<dbReference type="InterPro" id="IPR003961">
    <property type="entry name" value="FN3_dom"/>
</dbReference>
<feature type="coiled-coil region" evidence="16">
    <location>
        <begin position="129"/>
        <end position="332"/>
    </location>
</feature>
<dbReference type="InterPro" id="IPR011009">
    <property type="entry name" value="Kinase-like_dom_sf"/>
</dbReference>
<evidence type="ECO:0000256" key="1">
    <source>
        <dbReference type="ARBA" id="ARBA00004251"/>
    </source>
</evidence>
<dbReference type="PROSITE" id="PS51550">
    <property type="entry name" value="EPH_LBD"/>
    <property type="match status" value="1"/>
</dbReference>
<organism evidence="23 24">
    <name type="scientific">Scophthalmus maximus</name>
    <name type="common">Turbot</name>
    <name type="synonym">Psetta maxima</name>
    <dbReference type="NCBI Taxonomy" id="52904"/>
    <lineage>
        <taxon>Eukaryota</taxon>
        <taxon>Metazoa</taxon>
        <taxon>Chordata</taxon>
        <taxon>Craniata</taxon>
        <taxon>Vertebrata</taxon>
        <taxon>Euteleostomi</taxon>
        <taxon>Actinopterygii</taxon>
        <taxon>Neopterygii</taxon>
        <taxon>Teleostei</taxon>
        <taxon>Neoteleostei</taxon>
        <taxon>Acanthomorphata</taxon>
        <taxon>Carangaria</taxon>
        <taxon>Pleuronectiformes</taxon>
        <taxon>Pleuronectoidei</taxon>
        <taxon>Scophthalmidae</taxon>
        <taxon>Scophthalmus</taxon>
    </lineage>
</organism>
<evidence type="ECO:0000256" key="2">
    <source>
        <dbReference type="ARBA" id="ARBA00011902"/>
    </source>
</evidence>
<evidence type="ECO:0000259" key="22">
    <source>
        <dbReference type="PROSITE" id="PS51550"/>
    </source>
</evidence>
<dbReference type="EMBL" id="VEVO01000005">
    <property type="protein sequence ID" value="KAF0041844.1"/>
    <property type="molecule type" value="Genomic_DNA"/>
</dbReference>
<dbReference type="InterPro" id="IPR013761">
    <property type="entry name" value="SAM/pointed_sf"/>
</dbReference>
<dbReference type="PANTHER" id="PTHR46877">
    <property type="entry name" value="EPH RECEPTOR A5"/>
    <property type="match status" value="1"/>
</dbReference>
<dbReference type="Pfam" id="PF14575">
    <property type="entry name" value="EphA2_TM"/>
    <property type="match status" value="1"/>
</dbReference>
<dbReference type="GO" id="GO:0005524">
    <property type="term" value="F:ATP binding"/>
    <property type="evidence" value="ECO:0007669"/>
    <property type="project" value="UniProtKB-KW"/>
</dbReference>
<feature type="coiled-coil region" evidence="16">
    <location>
        <begin position="424"/>
        <end position="493"/>
    </location>
</feature>
<feature type="domain" description="SAM" evidence="20">
    <location>
        <begin position="1395"/>
        <end position="1433"/>
    </location>
</feature>
<dbReference type="SUPFAM" id="SSF49785">
    <property type="entry name" value="Galactose-binding domain-like"/>
    <property type="match status" value="1"/>
</dbReference>
<dbReference type="InterPro" id="IPR011641">
    <property type="entry name" value="Tyr-kin_ephrin_A/B_rcpt-like"/>
</dbReference>
<proteinExistence type="predicted"/>
<dbReference type="Gene3D" id="1.10.150.50">
    <property type="entry name" value="Transcription Factor, Ets-1"/>
    <property type="match status" value="1"/>
</dbReference>
<dbReference type="SUPFAM" id="SSF56112">
    <property type="entry name" value="Protein kinase-like (PK-like)"/>
    <property type="match status" value="1"/>
</dbReference>
<dbReference type="FunFam" id="2.60.40.1770:FF:000001">
    <property type="entry name" value="Ephrin type-A receptor 5"/>
    <property type="match status" value="1"/>
</dbReference>
<evidence type="ECO:0000256" key="8">
    <source>
        <dbReference type="ARBA" id="ARBA00022777"/>
    </source>
</evidence>
<evidence type="ECO:0000313" key="23">
    <source>
        <dbReference type="EMBL" id="KAF0041844.1"/>
    </source>
</evidence>
<dbReference type="SUPFAM" id="SSF47769">
    <property type="entry name" value="SAM/Pointed domain"/>
    <property type="match status" value="1"/>
</dbReference>
<keyword evidence="12" id="KW-0829">Tyrosine-protein kinase</keyword>
<keyword evidence="5 18" id="KW-0812">Transmembrane</keyword>
<evidence type="ECO:0000256" key="7">
    <source>
        <dbReference type="ARBA" id="ARBA00022741"/>
    </source>
</evidence>
<feature type="transmembrane region" description="Helical" evidence="18">
    <location>
        <begin position="6"/>
        <end position="25"/>
    </location>
</feature>
<feature type="domain" description="Fibronectin type-III" evidence="21">
    <location>
        <begin position="847"/>
        <end position="958"/>
    </location>
</feature>
<feature type="domain" description="Protein kinase" evidence="19">
    <location>
        <begin position="1189"/>
        <end position="1433"/>
    </location>
</feature>
<evidence type="ECO:0000256" key="14">
    <source>
        <dbReference type="ARBA" id="ARBA00023180"/>
    </source>
</evidence>
<dbReference type="GO" id="GO:0007411">
    <property type="term" value="P:axon guidance"/>
    <property type="evidence" value="ECO:0007669"/>
    <property type="project" value="TreeGrafter"/>
</dbReference>
<dbReference type="FunFam" id="3.30.200.20:FF:000001">
    <property type="entry name" value="Ephrin type-A receptor 5"/>
    <property type="match status" value="1"/>
</dbReference>
<dbReference type="PANTHER" id="PTHR46877:SF17">
    <property type="entry name" value="EPHRIN TYPE-B RECEPTOR 1"/>
    <property type="match status" value="1"/>
</dbReference>
<dbReference type="Gene3D" id="2.60.120.260">
    <property type="entry name" value="Galactose-binding domain-like"/>
    <property type="match status" value="1"/>
</dbReference>
<keyword evidence="10 18" id="KW-1133">Transmembrane helix</keyword>
<dbReference type="SUPFAM" id="SSF57997">
    <property type="entry name" value="Tropomyosin"/>
    <property type="match status" value="1"/>
</dbReference>
<dbReference type="GO" id="GO:0005886">
    <property type="term" value="C:plasma membrane"/>
    <property type="evidence" value="ECO:0007669"/>
    <property type="project" value="UniProtKB-SubCell"/>
</dbReference>
<evidence type="ECO:0000256" key="5">
    <source>
        <dbReference type="ARBA" id="ARBA00022692"/>
    </source>
</evidence>
<dbReference type="InterPro" id="IPR009030">
    <property type="entry name" value="Growth_fac_rcpt_cys_sf"/>
</dbReference>
<comment type="catalytic activity">
    <reaction evidence="15">
        <text>L-tyrosyl-[protein] + ATP = O-phospho-L-tyrosyl-[protein] + ADP + H(+)</text>
        <dbReference type="Rhea" id="RHEA:10596"/>
        <dbReference type="Rhea" id="RHEA-COMP:10136"/>
        <dbReference type="Rhea" id="RHEA-COMP:20101"/>
        <dbReference type="ChEBI" id="CHEBI:15378"/>
        <dbReference type="ChEBI" id="CHEBI:30616"/>
        <dbReference type="ChEBI" id="CHEBI:46858"/>
        <dbReference type="ChEBI" id="CHEBI:61978"/>
        <dbReference type="ChEBI" id="CHEBI:456216"/>
        <dbReference type="EC" id="2.7.10.1"/>
    </reaction>
</comment>
<dbReference type="InterPro" id="IPR036116">
    <property type="entry name" value="FN3_sf"/>
</dbReference>
<dbReference type="Gene3D" id="2.60.40.1770">
    <property type="entry name" value="ephrin a2 ectodomain"/>
    <property type="match status" value="1"/>
</dbReference>
<dbReference type="InterPro" id="IPR050449">
    <property type="entry name" value="Ephrin_rcpt_TKs"/>
</dbReference>
<accession>A0A6A4TF41</accession>
<dbReference type="InterPro" id="IPR008979">
    <property type="entry name" value="Galactose-bd-like_sf"/>
</dbReference>
<dbReference type="Gene3D" id="2.10.50.10">
    <property type="entry name" value="Tumor Necrosis Factor Receptor, subunit A, domain 2"/>
    <property type="match status" value="1"/>
</dbReference>
<feature type="region of interest" description="Disordered" evidence="17">
    <location>
        <begin position="1371"/>
        <end position="1392"/>
    </location>
</feature>
<dbReference type="Pfam" id="PF07699">
    <property type="entry name" value="Ephrin_rec_like"/>
    <property type="match status" value="1"/>
</dbReference>
<dbReference type="SMART" id="SM00060">
    <property type="entry name" value="FN3"/>
    <property type="match status" value="2"/>
</dbReference>
<keyword evidence="8" id="KW-0418">Kinase</keyword>
<dbReference type="SUPFAM" id="SSF57184">
    <property type="entry name" value="Growth factor receptor domain"/>
    <property type="match status" value="1"/>
</dbReference>
<dbReference type="SUPFAM" id="SSF49265">
    <property type="entry name" value="Fibronectin type III"/>
    <property type="match status" value="1"/>
</dbReference>
<dbReference type="PROSITE" id="PS00790">
    <property type="entry name" value="RECEPTOR_TYR_KIN_V_1"/>
    <property type="match status" value="1"/>
</dbReference>
<dbReference type="Pfam" id="PF25599">
    <property type="entry name" value="Ephrin_CRD"/>
    <property type="match status" value="1"/>
</dbReference>
<evidence type="ECO:0000256" key="13">
    <source>
        <dbReference type="ARBA" id="ARBA00023170"/>
    </source>
</evidence>
<dbReference type="InterPro" id="IPR013783">
    <property type="entry name" value="Ig-like_fold"/>
</dbReference>
<dbReference type="Pfam" id="PF07714">
    <property type="entry name" value="PK_Tyr_Ser-Thr"/>
    <property type="match status" value="2"/>
</dbReference>
<evidence type="ECO:0000259" key="19">
    <source>
        <dbReference type="PROSITE" id="PS50011"/>
    </source>
</evidence>
<evidence type="ECO:0000256" key="3">
    <source>
        <dbReference type="ARBA" id="ARBA00022475"/>
    </source>
</evidence>
<evidence type="ECO:0000256" key="6">
    <source>
        <dbReference type="ARBA" id="ARBA00022737"/>
    </source>
</evidence>
<keyword evidence="14" id="KW-0325">Glycoprotein</keyword>
<dbReference type="InterPro" id="IPR027936">
    <property type="entry name" value="Eph_TM"/>
</dbReference>
<evidence type="ECO:0000313" key="24">
    <source>
        <dbReference type="Proteomes" id="UP000438429"/>
    </source>
</evidence>
<dbReference type="Pfam" id="PF00536">
    <property type="entry name" value="SAM_1"/>
    <property type="match status" value="1"/>
</dbReference>
<dbReference type="FunFam" id="2.60.120.260:FF:000004">
    <property type="entry name" value="Ephrin type-B receptor 2"/>
    <property type="match status" value="1"/>
</dbReference>
<dbReference type="InterPro" id="IPR001245">
    <property type="entry name" value="Ser-Thr/Tyr_kinase_cat_dom"/>
</dbReference>
<reference evidence="23 24" key="1">
    <citation type="submission" date="2019-06" db="EMBL/GenBank/DDBJ databases">
        <title>Draft genomes of female and male turbot (Scophthalmus maximus).</title>
        <authorList>
            <person name="Xu H."/>
            <person name="Xu X.-W."/>
            <person name="Shao C."/>
            <person name="Chen S."/>
        </authorList>
    </citation>
    <scope>NUCLEOTIDE SEQUENCE [LARGE SCALE GENOMIC DNA]</scope>
    <source>
        <strain evidence="23">Ysfricsl-2016a</strain>
        <tissue evidence="23">Blood</tissue>
    </source>
</reference>
<dbReference type="Pfam" id="PF01404">
    <property type="entry name" value="Ephrin_lbd"/>
    <property type="match status" value="1"/>
</dbReference>
<dbReference type="CDD" id="cd00063">
    <property type="entry name" value="FN3"/>
    <property type="match status" value="2"/>
</dbReference>
<keyword evidence="4" id="KW-0808">Transferase</keyword>
<dbReference type="PROSITE" id="PS50011">
    <property type="entry name" value="PROTEIN_KINASE_DOM"/>
    <property type="match status" value="1"/>
</dbReference>
<evidence type="ECO:0000256" key="17">
    <source>
        <dbReference type="SAM" id="MobiDB-lite"/>
    </source>
</evidence>
<dbReference type="FunFam" id="2.10.50.10:FF:000001">
    <property type="entry name" value="Ephrin type-A receptor 5"/>
    <property type="match status" value="1"/>
</dbReference>
<sequence>MLLLLLLPPRSIIIIILLLLLLLQLHLPMHYFLLLLLLLPPLLLLPIASCSLSLQSVHLCEHFVKLLLLVREARAQHGTKRQNVGAAQVCDVAVTYAICNVCQDKKCLVVGKPASNKNNHTQPEQSAKLQTLMEENVTLGQDNKALNSEVGDINKENHNLRKVISGLRKDIECYKNKKKSVIQTENDVLQAENKALQKQVGILCHENDDLKQESLYLDNQNSAMEKTMDEMTRQNGDLQKDIQEINKVLHEVFEYDKVQLQELQEVDEKLDTSQEDLQEKVNVLKDIVQKLKGFQNKGNAMAQEIESTKKSNEDLERKFKVLACNYNAVNQKCGDLQQKATNVVQKIQLCLHSYYSLEQENKSMINQHENWMQELKKVKEEFCQREEVTAQKNEALQEQVLVLKTIVQELKGFGQENESMKNCNAVLESKLRTVECNYNETTQKCGDLQEEAKTVGQDLELCGHNYFTIKQENESMSKQNETMKQELRKVKEELCQREKVIAQKNDALQEQAQGLEFKLQLNLDMDLIQNQATKTTYILLEVLVWLYGKSQIRNLNFKKFNDRWEEVSGYDENLNTIRTYQVCNVFEPSQNNWLLTTYVDRRAAQRIYVEIRFTVRDCASIPSVLGSCKETFNLYYLETDRTVSEGIKGVEYWANAPFLKVDTIAADESFSQVDFGGRLMKVNTEVRSFGPLSKGRGFHLAFQDLGACMSLLAVRVFYKKCPSVVQNFAFFPETLTGAESTSLVIARGSCIPNAEEVDVPIKLYCNGDGEWMVPIGSCSCKAGYEPDNGNVCRACPQGTFKSSQGGGLCQQCPLNSRSTIEAATLCGCRNGYYRGDMDKPEDVCTSVPSAPRNVVSVVNQTSVLLEWHTPRDTGHRGDLSYNVQCRRCHSNERRACQPCDDSVAFVPGRRGLKETAVEISKLRAHTSYTFDIQSINGVSNKSPYPAQQLSINITTNQAAPSVVPIMHQVSSTSRSFSLSWPPPEQPNGIILDYEIRYYDKSQSSLLNSSVVQSETPNVVLEGLRPGTGYVVQDCERKLQLRLSKKENLSVARNDILCVCWREKLPGVHFAFQKCSDEYKSELGQQLSLIAGSLVGGVCIVSLVAIAIICSRRRQLKESLYGDKLPQYNTGGEVTLRPDMFSGPTPTVTFPTLSDGHSSPGVKIYIDPFTYEDPNEAVREFAKEIDPSCVKIEEVFGSGEFGEVYKGRLKPVGKKEIPVAIKTLKVGYSERQRRDFLSEASIMGQFDQPNIIRLEGVVTKSRPTMIITEFMENGALDSFLRGGKIPVRWTAPEAIAYRKFTSASDVWSYGIVTWEVINAIEQDFRLPAPMDCPVVLHQLMLDCWQKDRNARPKFPDIVSMLDKMIRNPASLKAGTSNVAPGPPHHPLLDRGTPDLSSVSSVEDWLAALKMTQYRDSFLGSGFTSLPHVTQITAE</sequence>
<dbReference type="InterPro" id="IPR001426">
    <property type="entry name" value="Tyr_kinase_rcpt_V_CS"/>
</dbReference>
<evidence type="ECO:0000259" key="21">
    <source>
        <dbReference type="PROSITE" id="PS50853"/>
    </source>
</evidence>
<dbReference type="Pfam" id="PF00041">
    <property type="entry name" value="fn3"/>
    <property type="match status" value="2"/>
</dbReference>
<dbReference type="InterPro" id="IPR001090">
    <property type="entry name" value="Ephrin_rcpt_lig-bd_dom"/>
</dbReference>
<keyword evidence="11 18" id="KW-0472">Membrane</keyword>
<keyword evidence="16" id="KW-0175">Coiled coil</keyword>
<evidence type="ECO:0000259" key="20">
    <source>
        <dbReference type="PROSITE" id="PS50105"/>
    </source>
</evidence>
<dbReference type="Gene3D" id="1.10.510.10">
    <property type="entry name" value="Transferase(Phosphotransferase) domain 1"/>
    <property type="match status" value="1"/>
</dbReference>
<evidence type="ECO:0000256" key="11">
    <source>
        <dbReference type="ARBA" id="ARBA00023136"/>
    </source>
</evidence>
<dbReference type="Proteomes" id="UP000438429">
    <property type="component" value="Unassembled WGS sequence"/>
</dbReference>
<keyword evidence="7" id="KW-0547">Nucleotide-binding</keyword>
<keyword evidence="9" id="KW-0067">ATP-binding</keyword>
<keyword evidence="13" id="KW-0675">Receptor</keyword>
<dbReference type="Gene3D" id="2.60.40.10">
    <property type="entry name" value="Immunoglobulins"/>
    <property type="match status" value="2"/>
</dbReference>
<dbReference type="FunFam" id="2.60.40.10:FF:000041">
    <property type="entry name" value="ephrin type-A receptor 3"/>
    <property type="match status" value="1"/>
</dbReference>
<protein>
    <recommendedName>
        <fullName evidence="2">receptor protein-tyrosine kinase</fullName>
        <ecNumber evidence="2">2.7.10.1</ecNumber>
    </recommendedName>
</protein>
<dbReference type="GO" id="GO:0030425">
    <property type="term" value="C:dendrite"/>
    <property type="evidence" value="ECO:0007669"/>
    <property type="project" value="TreeGrafter"/>
</dbReference>
<comment type="subcellular location">
    <subcellularLocation>
        <location evidence="1">Cell membrane</location>
        <topology evidence="1">Single-pass type I membrane protein</topology>
    </subcellularLocation>
</comment>
<dbReference type="Gene3D" id="3.30.200.20">
    <property type="entry name" value="Phosphorylase Kinase, domain 1"/>
    <property type="match status" value="1"/>
</dbReference>
<dbReference type="InterPro" id="IPR001660">
    <property type="entry name" value="SAM"/>
</dbReference>
<keyword evidence="3" id="KW-1003">Cell membrane</keyword>
<dbReference type="PROSITE" id="PS50105">
    <property type="entry name" value="SAM_DOMAIN"/>
    <property type="match status" value="1"/>
</dbReference>
<dbReference type="EC" id="2.7.10.1" evidence="2"/>
<feature type="domain" description="Eph LBD" evidence="22">
    <location>
        <begin position="542"/>
        <end position="726"/>
    </location>
</feature>
<evidence type="ECO:0000256" key="9">
    <source>
        <dbReference type="ARBA" id="ARBA00022840"/>
    </source>
</evidence>
<comment type="caution">
    <text evidence="23">The sequence shown here is derived from an EMBL/GenBank/DDBJ whole genome shotgun (WGS) entry which is preliminary data.</text>
</comment>
<name>A0A6A4TF41_SCOMX</name>
<feature type="domain" description="Fibronectin type-III" evidence="21">
    <location>
        <begin position="959"/>
        <end position="1056"/>
    </location>
</feature>
<gene>
    <name evidence="23" type="ORF">F2P81_005376</name>
</gene>
<evidence type="ECO:0000256" key="16">
    <source>
        <dbReference type="SAM" id="Coils"/>
    </source>
</evidence>
<dbReference type="SMART" id="SM01411">
    <property type="entry name" value="Ephrin_rec_like"/>
    <property type="match status" value="1"/>
</dbReference>
<dbReference type="SMART" id="SM00615">
    <property type="entry name" value="EPH_lbd"/>
    <property type="match status" value="1"/>
</dbReference>
<evidence type="ECO:0000256" key="12">
    <source>
        <dbReference type="ARBA" id="ARBA00023137"/>
    </source>
</evidence>
<evidence type="ECO:0000256" key="4">
    <source>
        <dbReference type="ARBA" id="ARBA00022679"/>
    </source>
</evidence>
<evidence type="ECO:0000256" key="10">
    <source>
        <dbReference type="ARBA" id="ARBA00022989"/>
    </source>
</evidence>
<dbReference type="PROSITE" id="PS00791">
    <property type="entry name" value="RECEPTOR_TYR_KIN_V_2"/>
    <property type="match status" value="1"/>
</dbReference>
<feature type="transmembrane region" description="Helical" evidence="18">
    <location>
        <begin position="1086"/>
        <end position="1109"/>
    </location>
</feature>
<keyword evidence="6" id="KW-0677">Repeat</keyword>
<dbReference type="GO" id="GO:0005005">
    <property type="term" value="F:transmembrane-ephrin receptor activity"/>
    <property type="evidence" value="ECO:0007669"/>
    <property type="project" value="TreeGrafter"/>
</dbReference>
<evidence type="ECO:0000256" key="15">
    <source>
        <dbReference type="ARBA" id="ARBA00051243"/>
    </source>
</evidence>
<dbReference type="InterPro" id="IPR000719">
    <property type="entry name" value="Prot_kinase_dom"/>
</dbReference>
<dbReference type="PROSITE" id="PS50853">
    <property type="entry name" value="FN3"/>
    <property type="match status" value="2"/>
</dbReference>
<evidence type="ECO:0000256" key="18">
    <source>
        <dbReference type="SAM" id="Phobius"/>
    </source>
</evidence>